<organism evidence="1 2">
    <name type="scientific">Streptomyces pini</name>
    <dbReference type="NCBI Taxonomy" id="1520580"/>
    <lineage>
        <taxon>Bacteria</taxon>
        <taxon>Bacillati</taxon>
        <taxon>Actinomycetota</taxon>
        <taxon>Actinomycetes</taxon>
        <taxon>Kitasatosporales</taxon>
        <taxon>Streptomycetaceae</taxon>
        <taxon>Streptomyces</taxon>
    </lineage>
</organism>
<dbReference type="Proteomes" id="UP000198928">
    <property type="component" value="Unassembled WGS sequence"/>
</dbReference>
<proteinExistence type="predicted"/>
<protein>
    <submittedName>
        <fullName evidence="1">Uncharacterized protein</fullName>
    </submittedName>
</protein>
<dbReference type="RefSeq" id="WP_093849937.1">
    <property type="nucleotide sequence ID" value="NZ_FOSG01000008.1"/>
</dbReference>
<dbReference type="AlphaFoldDB" id="A0A1I4C1F7"/>
<reference evidence="2" key="1">
    <citation type="submission" date="2016-10" db="EMBL/GenBank/DDBJ databases">
        <authorList>
            <person name="Varghese N."/>
            <person name="Submissions S."/>
        </authorList>
    </citation>
    <scope>NUCLEOTIDE SEQUENCE [LARGE SCALE GENOMIC DNA]</scope>
    <source>
        <strain evidence="2">PL19</strain>
    </source>
</reference>
<name>A0A1I4C1F7_9ACTN</name>
<keyword evidence="2" id="KW-1185">Reference proteome</keyword>
<sequence>MSGRITPTICDPDHGFGIRVRLDSPKTLPVADADCRCGQFAESAEGEVAVQSLVIRAERHMRDDCPLPEVRAAAALRDWRRRHPTRRT</sequence>
<gene>
    <name evidence="1" type="ORF">SAMN05192584_108215</name>
</gene>
<dbReference type="EMBL" id="FOSG01000008">
    <property type="protein sequence ID" value="SFK74775.1"/>
    <property type="molecule type" value="Genomic_DNA"/>
</dbReference>
<accession>A0A1I4C1F7</accession>
<evidence type="ECO:0000313" key="1">
    <source>
        <dbReference type="EMBL" id="SFK74775.1"/>
    </source>
</evidence>
<evidence type="ECO:0000313" key="2">
    <source>
        <dbReference type="Proteomes" id="UP000198928"/>
    </source>
</evidence>
<dbReference type="OrthoDB" id="4242658at2"/>